<dbReference type="RefSeq" id="WP_015591739.1">
    <property type="nucleotide sequence ID" value="NC_021169.1"/>
</dbReference>
<dbReference type="HOGENOM" id="CLU_2874886_0_0_2"/>
<reference evidence="2 3" key="1">
    <citation type="journal article" date="2013" name="Genome Announc.">
        <title>Complete Genome Sequence of the Thermophilic and Facultatively Chemolithoautotrophic Sulfate Reducer Archaeoglobus sulfaticallidus Strain PM70-1T.</title>
        <authorList>
            <person name="Stokke R."/>
            <person name="Hocking W.P."/>
            <person name="Steinsbu B.O."/>
            <person name="Steen I.H."/>
        </authorList>
    </citation>
    <scope>NUCLEOTIDE SEQUENCE [LARGE SCALE GENOMIC DNA]</scope>
    <source>
        <strain evidence="2">PM70-1</strain>
    </source>
</reference>
<accession>N0BGL1</accession>
<dbReference type="EMBL" id="CP005290">
    <property type="protein sequence ID" value="AGK62143.1"/>
    <property type="molecule type" value="Genomic_DNA"/>
</dbReference>
<dbReference type="GeneID" id="15393822"/>
<dbReference type="OrthoDB" id="382289at2157"/>
<gene>
    <name evidence="2" type="ORF">Asulf_02190</name>
</gene>
<dbReference type="eggNOG" id="arCOG10393">
    <property type="taxonomic scope" value="Archaea"/>
</dbReference>
<keyword evidence="1" id="KW-0472">Membrane</keyword>
<evidence type="ECO:0000313" key="3">
    <source>
        <dbReference type="Proteomes" id="UP000013307"/>
    </source>
</evidence>
<protein>
    <submittedName>
        <fullName evidence="2">Uncharacterized protein</fullName>
    </submittedName>
</protein>
<dbReference type="AlphaFoldDB" id="N0BGL1"/>
<keyword evidence="1" id="KW-0812">Transmembrane</keyword>
<dbReference type="KEGG" id="ast:Asulf_02190"/>
<proteinExistence type="predicted"/>
<dbReference type="Proteomes" id="UP000013307">
    <property type="component" value="Chromosome"/>
</dbReference>
<evidence type="ECO:0000256" key="1">
    <source>
        <dbReference type="SAM" id="Phobius"/>
    </source>
</evidence>
<evidence type="ECO:0000313" key="2">
    <source>
        <dbReference type="EMBL" id="AGK62143.1"/>
    </source>
</evidence>
<keyword evidence="1" id="KW-1133">Transmembrane helix</keyword>
<feature type="transmembrane region" description="Helical" evidence="1">
    <location>
        <begin position="32"/>
        <end position="56"/>
    </location>
</feature>
<sequence length="63" mass="7812">MRFYIESDEDSFTDRILRWVFSEKNRERYLKYWWIISTIRIAVGVSLLLLMILAGYKFTHHPW</sequence>
<keyword evidence="3" id="KW-1185">Reference proteome</keyword>
<organism evidence="2 3">
    <name type="scientific">Archaeoglobus sulfaticallidus PM70-1</name>
    <dbReference type="NCBI Taxonomy" id="387631"/>
    <lineage>
        <taxon>Archaea</taxon>
        <taxon>Methanobacteriati</taxon>
        <taxon>Methanobacteriota</taxon>
        <taxon>Archaeoglobi</taxon>
        <taxon>Archaeoglobales</taxon>
        <taxon>Archaeoglobaceae</taxon>
        <taxon>Archaeoglobus</taxon>
    </lineage>
</organism>
<dbReference type="STRING" id="387631.Asulf_02190"/>
<name>N0BGL1_9EURY</name>